<gene>
    <name evidence="1" type="ORF">Ddye_016597</name>
</gene>
<comment type="caution">
    <text evidence="1">The sequence shown here is derived from an EMBL/GenBank/DDBJ whole genome shotgun (WGS) entry which is preliminary data.</text>
</comment>
<accession>A0AAD9U7Q3</accession>
<name>A0AAD9U7Q3_9ROSI</name>
<dbReference type="PANTHER" id="PTHR33067:SF9">
    <property type="entry name" value="RNA-DIRECTED DNA POLYMERASE"/>
    <property type="match status" value="1"/>
</dbReference>
<dbReference type="AlphaFoldDB" id="A0AAD9U7Q3"/>
<proteinExistence type="predicted"/>
<evidence type="ECO:0008006" key="3">
    <source>
        <dbReference type="Google" id="ProtNLM"/>
    </source>
</evidence>
<evidence type="ECO:0000313" key="2">
    <source>
        <dbReference type="Proteomes" id="UP001280121"/>
    </source>
</evidence>
<evidence type="ECO:0000313" key="1">
    <source>
        <dbReference type="EMBL" id="KAK2649108.1"/>
    </source>
</evidence>
<sequence>MDDVSGETNMRPILLGRPFMVTTKTIIDVQNGKLTMTVLDETIEFKLFDALSYPSGADDCSFIDVLDTGIDGVFRDDDLEELLKWDWEDQEKPKDISESVEEVDNEEEFEEMVVSDVSVAQNPLPKKIHFPS</sequence>
<keyword evidence="2" id="KW-1185">Reference proteome</keyword>
<reference evidence="1" key="1">
    <citation type="journal article" date="2023" name="Plant J.">
        <title>Genome sequences and population genomics provide insights into the demographic history, inbreeding, and mutation load of two 'living fossil' tree species of Dipteronia.</title>
        <authorList>
            <person name="Feng Y."/>
            <person name="Comes H.P."/>
            <person name="Chen J."/>
            <person name="Zhu S."/>
            <person name="Lu R."/>
            <person name="Zhang X."/>
            <person name="Li P."/>
            <person name="Qiu J."/>
            <person name="Olsen K.M."/>
            <person name="Qiu Y."/>
        </authorList>
    </citation>
    <scope>NUCLEOTIDE SEQUENCE</scope>
    <source>
        <strain evidence="1">KIB01</strain>
    </source>
</reference>
<dbReference type="EMBL" id="JANJYI010000005">
    <property type="protein sequence ID" value="KAK2649108.1"/>
    <property type="molecule type" value="Genomic_DNA"/>
</dbReference>
<dbReference type="PANTHER" id="PTHR33067">
    <property type="entry name" value="RNA-DIRECTED DNA POLYMERASE-RELATED"/>
    <property type="match status" value="1"/>
</dbReference>
<organism evidence="1 2">
    <name type="scientific">Dipteronia dyeriana</name>
    <dbReference type="NCBI Taxonomy" id="168575"/>
    <lineage>
        <taxon>Eukaryota</taxon>
        <taxon>Viridiplantae</taxon>
        <taxon>Streptophyta</taxon>
        <taxon>Embryophyta</taxon>
        <taxon>Tracheophyta</taxon>
        <taxon>Spermatophyta</taxon>
        <taxon>Magnoliopsida</taxon>
        <taxon>eudicotyledons</taxon>
        <taxon>Gunneridae</taxon>
        <taxon>Pentapetalae</taxon>
        <taxon>rosids</taxon>
        <taxon>malvids</taxon>
        <taxon>Sapindales</taxon>
        <taxon>Sapindaceae</taxon>
        <taxon>Hippocastanoideae</taxon>
        <taxon>Acereae</taxon>
        <taxon>Dipteronia</taxon>
    </lineage>
</organism>
<protein>
    <recommendedName>
        <fullName evidence="3">Reverse transcriptase domain-containing protein</fullName>
    </recommendedName>
</protein>
<dbReference type="Proteomes" id="UP001280121">
    <property type="component" value="Unassembled WGS sequence"/>
</dbReference>